<sequence length="172" mass="19911">MKRKKGYLLLESVISITSIVIIISLLYYILIFSNNIKMKIEDSVELQQQGNEVSKYIKEAIQNSKYIINYDKNNELKSVTSIKCKYKENDNKLKDKEIFLNKNSNKIFIRTLDVYGNSEGGGYEVGDYIDNMYISTDYDGKIANIKLELSKNNTNLEKEFTVNIINFEGDNK</sequence>
<dbReference type="RefSeq" id="WP_166505831.1">
    <property type="nucleotide sequence ID" value="NZ_JAKNTL010000007.1"/>
</dbReference>
<accession>A0A2P2BTK7</accession>
<reference evidence="2 3" key="1">
    <citation type="submission" date="2014-09" db="EMBL/GenBank/DDBJ databases">
        <authorList>
            <person name="Hornung B.V."/>
        </authorList>
    </citation>
    <scope>NUCLEOTIDE SEQUENCE [LARGE SCALE GENOMIC DNA]</scope>
    <source>
        <strain evidence="2 3">FRIFI</strain>
    </source>
</reference>
<evidence type="ECO:0000313" key="3">
    <source>
        <dbReference type="Proteomes" id="UP000245695"/>
    </source>
</evidence>
<keyword evidence="3" id="KW-1185">Reference proteome</keyword>
<protein>
    <submittedName>
        <fullName evidence="2">Uncharacterized protein</fullName>
    </submittedName>
</protein>
<evidence type="ECO:0000256" key="1">
    <source>
        <dbReference type="SAM" id="Phobius"/>
    </source>
</evidence>
<dbReference type="EMBL" id="LN650648">
    <property type="protein sequence ID" value="CEI73662.1"/>
    <property type="molecule type" value="Genomic_DNA"/>
</dbReference>
<keyword evidence="1" id="KW-0472">Membrane</keyword>
<name>A0A2P2BTK7_9FIRM</name>
<dbReference type="AlphaFoldDB" id="A0A2P2BTK7"/>
<keyword evidence="1" id="KW-0812">Transmembrane</keyword>
<dbReference type="Proteomes" id="UP000245695">
    <property type="component" value="Chromosome 1"/>
</dbReference>
<keyword evidence="1" id="KW-1133">Transmembrane helix</keyword>
<proteinExistence type="predicted"/>
<feature type="transmembrane region" description="Helical" evidence="1">
    <location>
        <begin position="7"/>
        <end position="30"/>
    </location>
</feature>
<gene>
    <name evidence="2" type="ORF">FRIFI_2134</name>
</gene>
<evidence type="ECO:0000313" key="2">
    <source>
        <dbReference type="EMBL" id="CEI73662.1"/>
    </source>
</evidence>
<organism evidence="2 3">
    <name type="scientific">Romboutsia hominis</name>
    <dbReference type="NCBI Taxonomy" id="1507512"/>
    <lineage>
        <taxon>Bacteria</taxon>
        <taxon>Bacillati</taxon>
        <taxon>Bacillota</taxon>
        <taxon>Clostridia</taxon>
        <taxon>Peptostreptococcales</taxon>
        <taxon>Peptostreptococcaceae</taxon>
        <taxon>Romboutsia</taxon>
    </lineage>
</organism>
<dbReference type="KEGG" id="rhom:FRIFI_2134"/>